<evidence type="ECO:0000313" key="1">
    <source>
        <dbReference type="EMBL" id="MBB3904780.1"/>
    </source>
</evidence>
<dbReference type="AlphaFoldDB" id="A0A7W6AJX9"/>
<evidence type="ECO:0000313" key="2">
    <source>
        <dbReference type="Proteomes" id="UP000517759"/>
    </source>
</evidence>
<gene>
    <name evidence="1" type="ORF">GGR33_004303</name>
</gene>
<organism evidence="1 2">
    <name type="scientific">Methylobacterium brachythecii</name>
    <dbReference type="NCBI Taxonomy" id="1176177"/>
    <lineage>
        <taxon>Bacteria</taxon>
        <taxon>Pseudomonadati</taxon>
        <taxon>Pseudomonadota</taxon>
        <taxon>Alphaproteobacteria</taxon>
        <taxon>Hyphomicrobiales</taxon>
        <taxon>Methylobacteriaceae</taxon>
        <taxon>Methylobacterium</taxon>
    </lineage>
</organism>
<reference evidence="1 2" key="1">
    <citation type="submission" date="2020-08" db="EMBL/GenBank/DDBJ databases">
        <title>Genomic Encyclopedia of Type Strains, Phase IV (KMG-IV): sequencing the most valuable type-strain genomes for metagenomic binning, comparative biology and taxonomic classification.</title>
        <authorList>
            <person name="Goeker M."/>
        </authorList>
    </citation>
    <scope>NUCLEOTIDE SEQUENCE [LARGE SCALE GENOMIC DNA]</scope>
    <source>
        <strain evidence="1 2">DSM 24105</strain>
    </source>
</reference>
<accession>A0A7W6AJX9</accession>
<protein>
    <submittedName>
        <fullName evidence="1">Uncharacterized protein</fullName>
    </submittedName>
</protein>
<sequence>MLASAPLSVAYGELTYASDLTSRLRATMVGRHILRTP</sequence>
<proteinExistence type="predicted"/>
<comment type="caution">
    <text evidence="1">The sequence shown here is derived from an EMBL/GenBank/DDBJ whole genome shotgun (WGS) entry which is preliminary data.</text>
</comment>
<dbReference type="Proteomes" id="UP000517759">
    <property type="component" value="Unassembled WGS sequence"/>
</dbReference>
<dbReference type="EMBL" id="JACIDN010000008">
    <property type="protein sequence ID" value="MBB3904780.1"/>
    <property type="molecule type" value="Genomic_DNA"/>
</dbReference>
<name>A0A7W6AJX9_9HYPH</name>